<feature type="region of interest" description="Disordered" evidence="1">
    <location>
        <begin position="102"/>
        <end position="142"/>
    </location>
</feature>
<keyword evidence="2" id="KW-0808">Transferase</keyword>
<gene>
    <name evidence="2" type="primary">Pank1_3</name>
    <name evidence="2" type="ORF">CM83_56668</name>
</gene>
<sequence>MHPPPNLEGSGGWDGTSTADTVAKKVGAEEAVASGSESTSAPTSSKSSSSKEFNYEDYNDMERLRHQPRFVTHKHNSKRGGHVEDIVTKLIPFHYVDSRVQGTTVGGGSSGGVGNSESGKGAQQLEIPAPEDGGDGGDSTPLWRIQRETLGRIHVGIDIGGTLSKVCYFSPNNPVPSQIGIKAVLDNFILGSTEYGVTGYRSVN</sequence>
<name>A0A0A9YGB6_LYGHE</name>
<keyword evidence="2" id="KW-0418">Kinase</keyword>
<dbReference type="InterPro" id="IPR043129">
    <property type="entry name" value="ATPase_NBD"/>
</dbReference>
<organism evidence="2">
    <name type="scientific">Lygus hesperus</name>
    <name type="common">Western plant bug</name>
    <dbReference type="NCBI Taxonomy" id="30085"/>
    <lineage>
        <taxon>Eukaryota</taxon>
        <taxon>Metazoa</taxon>
        <taxon>Ecdysozoa</taxon>
        <taxon>Arthropoda</taxon>
        <taxon>Hexapoda</taxon>
        <taxon>Insecta</taxon>
        <taxon>Pterygota</taxon>
        <taxon>Neoptera</taxon>
        <taxon>Paraneoptera</taxon>
        <taxon>Hemiptera</taxon>
        <taxon>Heteroptera</taxon>
        <taxon>Panheteroptera</taxon>
        <taxon>Cimicomorpha</taxon>
        <taxon>Miridae</taxon>
        <taxon>Mirini</taxon>
        <taxon>Lygus</taxon>
    </lineage>
</organism>
<accession>A0A0A9YGB6</accession>
<dbReference type="EMBL" id="GBHO01013471">
    <property type="protein sequence ID" value="JAG30133.1"/>
    <property type="molecule type" value="Transcribed_RNA"/>
</dbReference>
<reference evidence="2" key="1">
    <citation type="journal article" date="2014" name="PLoS ONE">
        <title>Transcriptome-Based Identification of ABC Transporters in the Western Tarnished Plant Bug Lygus hesperus.</title>
        <authorList>
            <person name="Hull J.J."/>
            <person name="Chaney K."/>
            <person name="Geib S.M."/>
            <person name="Fabrick J.A."/>
            <person name="Brent C.S."/>
            <person name="Walsh D."/>
            <person name="Lavine L.C."/>
        </authorList>
    </citation>
    <scope>NUCLEOTIDE SEQUENCE</scope>
</reference>
<proteinExistence type="predicted"/>
<protein>
    <submittedName>
        <fullName evidence="2">Pantothenate kinase 1</fullName>
    </submittedName>
</protein>
<feature type="compositionally biased region" description="Low complexity" evidence="1">
    <location>
        <begin position="29"/>
        <end position="52"/>
    </location>
</feature>
<dbReference type="GO" id="GO:0016301">
    <property type="term" value="F:kinase activity"/>
    <property type="evidence" value="ECO:0007669"/>
    <property type="project" value="UniProtKB-KW"/>
</dbReference>
<evidence type="ECO:0000313" key="2">
    <source>
        <dbReference type="EMBL" id="JAG30133.1"/>
    </source>
</evidence>
<feature type="compositionally biased region" description="Gly residues" evidence="1">
    <location>
        <begin position="104"/>
        <end position="114"/>
    </location>
</feature>
<feature type="region of interest" description="Disordered" evidence="1">
    <location>
        <begin position="1"/>
        <end position="61"/>
    </location>
</feature>
<reference evidence="2" key="2">
    <citation type="submission" date="2014-07" db="EMBL/GenBank/DDBJ databases">
        <authorList>
            <person name="Hull J."/>
        </authorList>
    </citation>
    <scope>NUCLEOTIDE SEQUENCE</scope>
</reference>
<dbReference type="SUPFAM" id="SSF53067">
    <property type="entry name" value="Actin-like ATPase domain"/>
    <property type="match status" value="1"/>
</dbReference>
<evidence type="ECO:0000256" key="1">
    <source>
        <dbReference type="SAM" id="MobiDB-lite"/>
    </source>
</evidence>
<dbReference type="AlphaFoldDB" id="A0A0A9YGB6"/>